<feature type="domain" description="Peptide methionine sulphoxide reductase MsrA" evidence="6">
    <location>
        <begin position="56"/>
        <end position="200"/>
    </location>
</feature>
<evidence type="ECO:0000256" key="1">
    <source>
        <dbReference type="ARBA" id="ARBA00005591"/>
    </source>
</evidence>
<feature type="chain" id="PRO_5002798366" description="peptide-methionine (S)-S-oxide reductase" evidence="5">
    <location>
        <begin position="25"/>
        <end position="203"/>
    </location>
</feature>
<dbReference type="CTD" id="6750523"/>
<dbReference type="STRING" id="10228.B3RNK9"/>
<evidence type="ECO:0000256" key="4">
    <source>
        <dbReference type="ARBA" id="ARBA00030643"/>
    </source>
</evidence>
<evidence type="ECO:0000313" key="8">
    <source>
        <dbReference type="Proteomes" id="UP000009022"/>
    </source>
</evidence>
<dbReference type="PhylomeDB" id="B3RNK9"/>
<keyword evidence="5" id="KW-0732">Signal</keyword>
<keyword evidence="8" id="KW-1185">Reference proteome</keyword>
<evidence type="ECO:0000256" key="5">
    <source>
        <dbReference type="SAM" id="SignalP"/>
    </source>
</evidence>
<feature type="signal peptide" evidence="5">
    <location>
        <begin position="1"/>
        <end position="24"/>
    </location>
</feature>
<dbReference type="InterPro" id="IPR002569">
    <property type="entry name" value="Met_Sox_Rdtase_MsrA_dom"/>
</dbReference>
<dbReference type="GeneID" id="6750523"/>
<dbReference type="PANTHER" id="PTHR43774">
    <property type="entry name" value="PEPTIDE METHIONINE SULFOXIDE REDUCTASE"/>
    <property type="match status" value="1"/>
</dbReference>
<dbReference type="GO" id="GO:0005737">
    <property type="term" value="C:cytoplasm"/>
    <property type="evidence" value="ECO:0000318"/>
    <property type="project" value="GO_Central"/>
</dbReference>
<evidence type="ECO:0000256" key="2">
    <source>
        <dbReference type="ARBA" id="ARBA00012502"/>
    </source>
</evidence>
<evidence type="ECO:0000259" key="6">
    <source>
        <dbReference type="Pfam" id="PF01625"/>
    </source>
</evidence>
<dbReference type="PANTHER" id="PTHR43774:SF1">
    <property type="entry name" value="PEPTIDE METHIONINE SULFOXIDE REDUCTASE MSRA 2"/>
    <property type="match status" value="1"/>
</dbReference>
<dbReference type="EC" id="1.8.4.11" evidence="2"/>
<evidence type="ECO:0000256" key="3">
    <source>
        <dbReference type="ARBA" id="ARBA00023002"/>
    </source>
</evidence>
<dbReference type="OMA" id="RYRCGRD"/>
<organism evidence="7 8">
    <name type="scientific">Trichoplax adhaerens</name>
    <name type="common">Trichoplax reptans</name>
    <dbReference type="NCBI Taxonomy" id="10228"/>
    <lineage>
        <taxon>Eukaryota</taxon>
        <taxon>Metazoa</taxon>
        <taxon>Placozoa</taxon>
        <taxon>Uniplacotomia</taxon>
        <taxon>Trichoplacea</taxon>
        <taxon>Trichoplacidae</taxon>
        <taxon>Trichoplax</taxon>
    </lineage>
</organism>
<dbReference type="NCBIfam" id="TIGR00401">
    <property type="entry name" value="msrA"/>
    <property type="match status" value="1"/>
</dbReference>
<dbReference type="GO" id="GO:0034599">
    <property type="term" value="P:cellular response to oxidative stress"/>
    <property type="evidence" value="ECO:0000318"/>
    <property type="project" value="GO_Central"/>
</dbReference>
<dbReference type="GO" id="GO:0008113">
    <property type="term" value="F:peptide-methionine (S)-S-oxide reductase activity"/>
    <property type="evidence" value="ECO:0000318"/>
    <property type="project" value="GO_Central"/>
</dbReference>
<dbReference type="InParanoid" id="B3RNK9"/>
<dbReference type="OrthoDB" id="77405at2759"/>
<gene>
    <name evidence="7" type="ORF">TRIADDRAFT_53202</name>
</gene>
<evidence type="ECO:0000313" key="7">
    <source>
        <dbReference type="EMBL" id="EDV28037.1"/>
    </source>
</evidence>
<accession>B3RNK9</accession>
<dbReference type="InterPro" id="IPR036509">
    <property type="entry name" value="Met_Sox_Rdtase_MsrA_sf"/>
</dbReference>
<dbReference type="Proteomes" id="UP000009022">
    <property type="component" value="Unassembled WGS sequence"/>
</dbReference>
<dbReference type="AlphaFoldDB" id="B3RNK9"/>
<proteinExistence type="inferred from homology"/>
<protein>
    <recommendedName>
        <fullName evidence="2">peptide-methionine (S)-S-oxide reductase</fullName>
        <ecNumber evidence="2">1.8.4.11</ecNumber>
    </recommendedName>
    <alternativeName>
        <fullName evidence="4">Peptide-methionine (S)-S-oxide reductase</fullName>
    </alternativeName>
</protein>
<dbReference type="SUPFAM" id="SSF55068">
    <property type="entry name" value="Peptide methionine sulfoxide reductase"/>
    <property type="match status" value="1"/>
</dbReference>
<dbReference type="RefSeq" id="XP_002109871.1">
    <property type="nucleotide sequence ID" value="XM_002109835.1"/>
</dbReference>
<name>B3RNK9_TRIAD</name>
<dbReference type="eggNOG" id="KOG1635">
    <property type="taxonomic scope" value="Eukaryota"/>
</dbReference>
<dbReference type="FunCoup" id="B3RNK9">
    <property type="interactions" value="913"/>
</dbReference>
<keyword evidence="3" id="KW-0560">Oxidoreductase</keyword>
<reference evidence="7 8" key="1">
    <citation type="journal article" date="2008" name="Nature">
        <title>The Trichoplax genome and the nature of placozoans.</title>
        <authorList>
            <person name="Srivastava M."/>
            <person name="Begovic E."/>
            <person name="Chapman J."/>
            <person name="Putnam N.H."/>
            <person name="Hellsten U."/>
            <person name="Kawashima T."/>
            <person name="Kuo A."/>
            <person name="Mitros T."/>
            <person name="Salamov A."/>
            <person name="Carpenter M.L."/>
            <person name="Signorovitch A.Y."/>
            <person name="Moreno M.A."/>
            <person name="Kamm K."/>
            <person name="Grimwood J."/>
            <person name="Schmutz J."/>
            <person name="Shapiro H."/>
            <person name="Grigoriev I.V."/>
            <person name="Buss L.W."/>
            <person name="Schierwater B."/>
            <person name="Dellaporta S.L."/>
            <person name="Rokhsar D.S."/>
        </authorList>
    </citation>
    <scope>NUCLEOTIDE SEQUENCE [LARGE SCALE GENOMIC DNA]</scope>
    <source>
        <strain evidence="7 8">Grell-BS-1999</strain>
    </source>
</reference>
<dbReference type="Gene3D" id="3.30.1060.10">
    <property type="entry name" value="Peptide methionine sulphoxide reductase MsrA"/>
    <property type="match status" value="1"/>
</dbReference>
<sequence length="203" mass="22749">MHSLVLALFGITVIFFTLPSYSYTFNVNNKGSLVDDDDAGQCHSQDATCKQKMTSTAVFGAGCFWGVEEKFRTLKGVQETTVGYAGGDTVNPTYEQICADKTGHAEVVKIDFNPEQITYKELLDVFWKAHDPTTVNRQGPDVGRQYRSVIFYANKEQEKLAHQTKDALIKKGIKAVTDIIPSSTFYNAEDYHQKYIAKRKGLL</sequence>
<dbReference type="HOGENOM" id="CLU_031040_10_2_1"/>
<comment type="similarity">
    <text evidence="1">Belongs to the MsrA Met sulfoxide reductase family.</text>
</comment>
<dbReference type="HAMAP" id="MF_01401">
    <property type="entry name" value="MsrA"/>
    <property type="match status" value="1"/>
</dbReference>
<dbReference type="Pfam" id="PF01625">
    <property type="entry name" value="PMSR"/>
    <property type="match status" value="1"/>
</dbReference>
<dbReference type="KEGG" id="tad:TRIADDRAFT_53202"/>
<dbReference type="EMBL" id="DS985242">
    <property type="protein sequence ID" value="EDV28037.1"/>
    <property type="molecule type" value="Genomic_DNA"/>
</dbReference>